<dbReference type="InterPro" id="IPR023393">
    <property type="entry name" value="START-like_dom_sf"/>
</dbReference>
<keyword evidence="2" id="KW-1185">Reference proteome</keyword>
<dbReference type="RefSeq" id="WP_149521743.1">
    <property type="nucleotide sequence ID" value="NZ_VTOU01000002.1"/>
</dbReference>
<gene>
    <name evidence="1" type="ORF">FYJ91_08050</name>
</gene>
<organism evidence="1 2">
    <name type="scientific">Sphingomonas montanisoli</name>
    <dbReference type="NCBI Taxonomy" id="2606412"/>
    <lineage>
        <taxon>Bacteria</taxon>
        <taxon>Pseudomonadati</taxon>
        <taxon>Pseudomonadota</taxon>
        <taxon>Alphaproteobacteria</taxon>
        <taxon>Sphingomonadales</taxon>
        <taxon>Sphingomonadaceae</taxon>
        <taxon>Sphingomonas</taxon>
    </lineage>
</organism>
<comment type="caution">
    <text evidence="1">The sequence shown here is derived from an EMBL/GenBank/DDBJ whole genome shotgun (WGS) entry which is preliminary data.</text>
</comment>
<protein>
    <submittedName>
        <fullName evidence="1">SRPBCC family protein</fullName>
    </submittedName>
</protein>
<evidence type="ECO:0000313" key="1">
    <source>
        <dbReference type="EMBL" id="TZG27530.1"/>
    </source>
</evidence>
<dbReference type="Gene3D" id="3.30.530.20">
    <property type="match status" value="1"/>
</dbReference>
<dbReference type="SUPFAM" id="SSF55961">
    <property type="entry name" value="Bet v1-like"/>
    <property type="match status" value="1"/>
</dbReference>
<name>A0A5D9C902_9SPHN</name>
<accession>A0A5D9C902</accession>
<dbReference type="AlphaFoldDB" id="A0A5D9C902"/>
<proteinExistence type="predicted"/>
<dbReference type="Proteomes" id="UP000322077">
    <property type="component" value="Unassembled WGS sequence"/>
</dbReference>
<reference evidence="1 2" key="1">
    <citation type="submission" date="2019-08" db="EMBL/GenBank/DDBJ databases">
        <authorList>
            <person name="Wang G."/>
            <person name="Xu Z."/>
        </authorList>
    </citation>
    <scope>NUCLEOTIDE SEQUENCE [LARGE SCALE GENOMIC DNA]</scope>
    <source>
        <strain evidence="1 2">ZX</strain>
    </source>
</reference>
<evidence type="ECO:0000313" key="2">
    <source>
        <dbReference type="Proteomes" id="UP000322077"/>
    </source>
</evidence>
<dbReference type="EMBL" id="VTOU01000002">
    <property type="protein sequence ID" value="TZG27530.1"/>
    <property type="molecule type" value="Genomic_DNA"/>
</dbReference>
<sequence length="130" mass="14645">MHDVRIITRSIACPFEDAYERAHPPEFFEQWAAGMASSLHRDGDRWVAATQAGQAEVRFSPRNDFGVLDHHVLLPGGQDIYIPLRMIANGDGTEVSLWLFRQPDMDDATFEDDATMVEKDLDTLKALLEG</sequence>